<dbReference type="InterPro" id="IPR014748">
    <property type="entry name" value="Enoyl-CoA_hydra_C"/>
</dbReference>
<dbReference type="NCBIfam" id="NF046063">
    <property type="entry name" value="oxepin_alt"/>
    <property type="match status" value="1"/>
</dbReference>
<dbReference type="GO" id="GO:0016853">
    <property type="term" value="F:isomerase activity"/>
    <property type="evidence" value="ECO:0007669"/>
    <property type="project" value="UniProtKB-KW"/>
</dbReference>
<dbReference type="EMBL" id="CYSR01000022">
    <property type="protein sequence ID" value="CUI00090.1"/>
    <property type="molecule type" value="Genomic_DNA"/>
</dbReference>
<name>A0A0N7M4N0_9RHOB</name>
<comment type="similarity">
    <text evidence="1 2">Belongs to the enoyl-CoA hydratase/isomerase family.</text>
</comment>
<evidence type="ECO:0000256" key="1">
    <source>
        <dbReference type="ARBA" id="ARBA00005254"/>
    </source>
</evidence>
<dbReference type="EC" id="5.3.3.18" evidence="3"/>
<evidence type="ECO:0000256" key="2">
    <source>
        <dbReference type="RuleBase" id="RU003707"/>
    </source>
</evidence>
<dbReference type="RefSeq" id="WP_058286200.1">
    <property type="nucleotide sequence ID" value="NZ_CYSR01000022.1"/>
</dbReference>
<sequence>MSALYRHEVRGGTLIIWNCNRAMRNALSYEYYQGLQDGLSRAASDPAIAAVILAGEGGFFCSGGNLNMLKERREMPYEERQVQIGKLNALIRAVRTCPKPVIAAVEGGAAGAGLSLAMAADMIVAEERAQFTLAYVKAGLVPDGGATYALTQALPRATVARMAMLAEPLSAERMHQLGAITELAAAGTAVAQAEALAAAVAKGPETAIADIKGLINQAETASFEEQLAHERDAMAKALGGNEAQAGIGAFLTKTSPVFR</sequence>
<protein>
    <submittedName>
        <fullName evidence="3">1,2-epoxyphenylacetyl-CoA isomerase</fullName>
        <ecNumber evidence="3">5.3.3.18</ecNumber>
    </submittedName>
</protein>
<dbReference type="PROSITE" id="PS00166">
    <property type="entry name" value="ENOYL_COA_HYDRATASE"/>
    <property type="match status" value="1"/>
</dbReference>
<dbReference type="STRING" id="1396826.PHA8399_02216"/>
<dbReference type="Pfam" id="PF00378">
    <property type="entry name" value="ECH_1"/>
    <property type="match status" value="1"/>
</dbReference>
<dbReference type="PANTHER" id="PTHR43459:SF1">
    <property type="entry name" value="EG:BACN32G11.4 PROTEIN"/>
    <property type="match status" value="1"/>
</dbReference>
<keyword evidence="3" id="KW-0413">Isomerase</keyword>
<dbReference type="Gene3D" id="3.90.226.10">
    <property type="entry name" value="2-enoyl-CoA Hydratase, Chain A, domain 1"/>
    <property type="match status" value="1"/>
</dbReference>
<dbReference type="InterPro" id="IPR029045">
    <property type="entry name" value="ClpP/crotonase-like_dom_sf"/>
</dbReference>
<evidence type="ECO:0000313" key="3">
    <source>
        <dbReference type="EMBL" id="CUI00090.1"/>
    </source>
</evidence>
<gene>
    <name evidence="3" type="primary">paaG_2</name>
    <name evidence="3" type="ORF">PHA8399_02216</name>
</gene>
<dbReference type="SUPFAM" id="SSF52096">
    <property type="entry name" value="ClpP/crotonase"/>
    <property type="match status" value="1"/>
</dbReference>
<reference evidence="3 4" key="1">
    <citation type="submission" date="2015-09" db="EMBL/GenBank/DDBJ databases">
        <authorList>
            <consortium name="Swine Surveillance"/>
        </authorList>
    </citation>
    <scope>NUCLEOTIDE SEQUENCE [LARGE SCALE GENOMIC DNA]</scope>
    <source>
        <strain evidence="3 4">CECT 8399</strain>
    </source>
</reference>
<evidence type="ECO:0000313" key="4">
    <source>
        <dbReference type="Proteomes" id="UP000051326"/>
    </source>
</evidence>
<organism evidence="3 4">
    <name type="scientific">Leisingera aquaemixtae</name>
    <dbReference type="NCBI Taxonomy" id="1396826"/>
    <lineage>
        <taxon>Bacteria</taxon>
        <taxon>Pseudomonadati</taxon>
        <taxon>Pseudomonadota</taxon>
        <taxon>Alphaproteobacteria</taxon>
        <taxon>Rhodobacterales</taxon>
        <taxon>Roseobacteraceae</taxon>
        <taxon>Leisingera</taxon>
    </lineage>
</organism>
<dbReference type="AlphaFoldDB" id="A0A0N7M4N0"/>
<dbReference type="InterPro" id="IPR018376">
    <property type="entry name" value="Enoyl-CoA_hyd/isom_CS"/>
</dbReference>
<dbReference type="Proteomes" id="UP000051326">
    <property type="component" value="Unassembled WGS sequence"/>
</dbReference>
<dbReference type="CDD" id="cd06558">
    <property type="entry name" value="crotonase-like"/>
    <property type="match status" value="1"/>
</dbReference>
<dbReference type="NCBIfam" id="NF005700">
    <property type="entry name" value="PRK07511.1"/>
    <property type="match status" value="1"/>
</dbReference>
<proteinExistence type="inferred from homology"/>
<accession>A0A0N7M4N0</accession>
<dbReference type="InterPro" id="IPR001753">
    <property type="entry name" value="Enoyl-CoA_hydra/iso"/>
</dbReference>
<dbReference type="PANTHER" id="PTHR43459">
    <property type="entry name" value="ENOYL-COA HYDRATASE"/>
    <property type="match status" value="1"/>
</dbReference>
<dbReference type="Gene3D" id="1.10.12.10">
    <property type="entry name" value="Lyase 2-enoyl-coa Hydratase, Chain A, domain 2"/>
    <property type="match status" value="1"/>
</dbReference>